<feature type="compositionally biased region" description="Basic and acidic residues" evidence="1">
    <location>
        <begin position="37"/>
        <end position="54"/>
    </location>
</feature>
<name>F4QF32_CACFS</name>
<dbReference type="Proteomes" id="UP000007797">
    <property type="component" value="Unassembled WGS sequence"/>
</dbReference>
<organism evidence="2 3">
    <name type="scientific">Cavenderia fasciculata</name>
    <name type="common">Slime mold</name>
    <name type="synonym">Dictyostelium fasciculatum</name>
    <dbReference type="NCBI Taxonomy" id="261658"/>
    <lineage>
        <taxon>Eukaryota</taxon>
        <taxon>Amoebozoa</taxon>
        <taxon>Evosea</taxon>
        <taxon>Eumycetozoa</taxon>
        <taxon>Dictyostelia</taxon>
        <taxon>Acytosteliales</taxon>
        <taxon>Cavenderiaceae</taxon>
        <taxon>Cavenderia</taxon>
    </lineage>
</organism>
<dbReference type="GeneID" id="14866043"/>
<dbReference type="EMBL" id="GL883029">
    <property type="protein sequence ID" value="EGG13391.1"/>
    <property type="molecule type" value="Genomic_DNA"/>
</dbReference>
<dbReference type="RefSeq" id="XP_004350095.1">
    <property type="nucleotide sequence ID" value="XM_004350045.1"/>
</dbReference>
<feature type="compositionally biased region" description="Low complexity" evidence="1">
    <location>
        <begin position="93"/>
        <end position="136"/>
    </location>
</feature>
<proteinExistence type="predicted"/>
<evidence type="ECO:0000256" key="1">
    <source>
        <dbReference type="SAM" id="MobiDB-lite"/>
    </source>
</evidence>
<gene>
    <name evidence="2" type="ORF">DFA_11152</name>
</gene>
<feature type="region of interest" description="Disordered" evidence="1">
    <location>
        <begin position="87"/>
        <end position="144"/>
    </location>
</feature>
<keyword evidence="3" id="KW-1185">Reference proteome</keyword>
<evidence type="ECO:0000313" key="3">
    <source>
        <dbReference type="Proteomes" id="UP000007797"/>
    </source>
</evidence>
<protein>
    <submittedName>
        <fullName evidence="2">Uncharacterized protein</fullName>
    </submittedName>
</protein>
<evidence type="ECO:0000313" key="2">
    <source>
        <dbReference type="EMBL" id="EGG13391.1"/>
    </source>
</evidence>
<accession>F4QF32</accession>
<dbReference type="AlphaFoldDB" id="F4QF32"/>
<dbReference type="KEGG" id="dfa:DFA_11152"/>
<feature type="region of interest" description="Disordered" evidence="1">
    <location>
        <begin position="37"/>
        <end position="63"/>
    </location>
</feature>
<reference evidence="3" key="1">
    <citation type="journal article" date="2011" name="Genome Res.">
        <title>Phylogeny-wide analysis of social amoeba genomes highlights ancient origins for complex intercellular communication.</title>
        <authorList>
            <person name="Heidel A.J."/>
            <person name="Lawal H.M."/>
            <person name="Felder M."/>
            <person name="Schilde C."/>
            <person name="Helps N.R."/>
            <person name="Tunggal B."/>
            <person name="Rivero F."/>
            <person name="John U."/>
            <person name="Schleicher M."/>
            <person name="Eichinger L."/>
            <person name="Platzer M."/>
            <person name="Noegel A.A."/>
            <person name="Schaap P."/>
            <person name="Gloeckner G."/>
        </authorList>
    </citation>
    <scope>NUCLEOTIDE SEQUENCE [LARGE SCALE GENOMIC DNA]</scope>
    <source>
        <strain evidence="3">SH3</strain>
    </source>
</reference>
<sequence>MGTDVTRIVTKRKKASVYVSVTDEQLEKFPFWVAGHNRKETEEEINKRKNEKKNNGTALTPEDDVPKWFLKIGKVFLAPSTFEADLSSWAPNTTTTTNSSSDGTTSTSAVATASGGTKKSQSIKSSVSKTPSSTKGAKGKGKGK</sequence>